<accession>F4QET5</accession>
<keyword evidence="4" id="KW-0378">Hydrolase</keyword>
<protein>
    <submittedName>
        <fullName evidence="8">Uncharacterized protein</fullName>
    </submittedName>
</protein>
<dbReference type="Gene3D" id="2.30.34.10">
    <property type="entry name" value="Leishmanolysin domain 4"/>
    <property type="match status" value="1"/>
</dbReference>
<evidence type="ECO:0000256" key="4">
    <source>
        <dbReference type="ARBA" id="ARBA00022801"/>
    </source>
</evidence>
<dbReference type="SUPFAM" id="SSF55486">
    <property type="entry name" value="Metalloproteases ('zincins'), catalytic domain"/>
    <property type="match status" value="1"/>
</dbReference>
<dbReference type="OrthoDB" id="527990at2759"/>
<evidence type="ECO:0000256" key="1">
    <source>
        <dbReference type="ARBA" id="ARBA00005860"/>
    </source>
</evidence>
<dbReference type="GO" id="GO:0006508">
    <property type="term" value="P:proteolysis"/>
    <property type="evidence" value="ECO:0007669"/>
    <property type="project" value="UniProtKB-KW"/>
</dbReference>
<evidence type="ECO:0000256" key="2">
    <source>
        <dbReference type="ARBA" id="ARBA00022670"/>
    </source>
</evidence>
<proteinExistence type="inferred from homology"/>
<reference evidence="9" key="1">
    <citation type="journal article" date="2011" name="Genome Res.">
        <title>Phylogeny-wide analysis of social amoeba genomes highlights ancient origins for complex intercellular communication.</title>
        <authorList>
            <person name="Heidel A.J."/>
            <person name="Lawal H.M."/>
            <person name="Felder M."/>
            <person name="Schilde C."/>
            <person name="Helps N.R."/>
            <person name="Tunggal B."/>
            <person name="Rivero F."/>
            <person name="John U."/>
            <person name="Schleicher M."/>
            <person name="Eichinger L."/>
            <person name="Platzer M."/>
            <person name="Noegel A.A."/>
            <person name="Schaap P."/>
            <person name="Gloeckner G."/>
        </authorList>
    </citation>
    <scope>NUCLEOTIDE SEQUENCE [LARGE SCALE GENOMIC DNA]</scope>
    <source>
        <strain evidence="9">SH3</strain>
    </source>
</reference>
<dbReference type="GO" id="GO:0004222">
    <property type="term" value="F:metalloendopeptidase activity"/>
    <property type="evidence" value="ECO:0007669"/>
    <property type="project" value="InterPro"/>
</dbReference>
<keyword evidence="9" id="KW-1185">Reference proteome</keyword>
<comment type="cofactor">
    <cofactor evidence="7">
        <name>Zn(2+)</name>
        <dbReference type="ChEBI" id="CHEBI:29105"/>
    </cofactor>
    <text evidence="7">Binds 1 zinc ion per subunit.</text>
</comment>
<keyword evidence="5 7" id="KW-0862">Zinc</keyword>
<dbReference type="RefSeq" id="XP_004350050.1">
    <property type="nucleotide sequence ID" value="XM_004350000.1"/>
</dbReference>
<dbReference type="GO" id="GO:0046872">
    <property type="term" value="F:metal ion binding"/>
    <property type="evidence" value="ECO:0007669"/>
    <property type="project" value="UniProtKB-KW"/>
</dbReference>
<gene>
    <name evidence="8" type="ORF">DFA_11107</name>
</gene>
<dbReference type="AlphaFoldDB" id="F4QET5"/>
<evidence type="ECO:0000256" key="7">
    <source>
        <dbReference type="PIRSR" id="PIRSR601577-2"/>
    </source>
</evidence>
<dbReference type="InterPro" id="IPR001577">
    <property type="entry name" value="Peptidase_M8"/>
</dbReference>
<evidence type="ECO:0000256" key="3">
    <source>
        <dbReference type="ARBA" id="ARBA00022723"/>
    </source>
</evidence>
<dbReference type="Gene3D" id="2.90.10.10">
    <property type="entry name" value="Bulb-type lectin domain"/>
    <property type="match status" value="1"/>
</dbReference>
<dbReference type="Pfam" id="PF01457">
    <property type="entry name" value="Peptidase_M8"/>
    <property type="match status" value="1"/>
</dbReference>
<dbReference type="Gene3D" id="3.10.170.20">
    <property type="match status" value="1"/>
</dbReference>
<comment type="similarity">
    <text evidence="1">Belongs to the peptidase M8 family.</text>
</comment>
<dbReference type="GO" id="GO:0016020">
    <property type="term" value="C:membrane"/>
    <property type="evidence" value="ECO:0007669"/>
    <property type="project" value="InterPro"/>
</dbReference>
<dbReference type="KEGG" id="dfa:DFA_11107"/>
<dbReference type="Proteomes" id="UP000007797">
    <property type="component" value="Unassembled WGS sequence"/>
</dbReference>
<keyword evidence="3 7" id="KW-0479">Metal-binding</keyword>
<dbReference type="PRINTS" id="PR00782">
    <property type="entry name" value="LSHMANOLYSIN"/>
</dbReference>
<dbReference type="InterPro" id="IPR036426">
    <property type="entry name" value="Bulb-type_lectin_dom_sf"/>
</dbReference>
<dbReference type="EMBL" id="GL883029">
    <property type="protein sequence ID" value="EGG13346.1"/>
    <property type="molecule type" value="Genomic_DNA"/>
</dbReference>
<organism evidence="8 9">
    <name type="scientific">Cavenderia fasciculata</name>
    <name type="common">Slime mold</name>
    <name type="synonym">Dictyostelium fasciculatum</name>
    <dbReference type="NCBI Taxonomy" id="261658"/>
    <lineage>
        <taxon>Eukaryota</taxon>
        <taxon>Amoebozoa</taxon>
        <taxon>Evosea</taxon>
        <taxon>Eumycetozoa</taxon>
        <taxon>Dictyostelia</taxon>
        <taxon>Acytosteliales</taxon>
        <taxon>Cavenderiaceae</taxon>
        <taxon>Cavenderia</taxon>
    </lineage>
</organism>
<evidence type="ECO:0000313" key="9">
    <source>
        <dbReference type="Proteomes" id="UP000007797"/>
    </source>
</evidence>
<dbReference type="Gene3D" id="2.10.55.10">
    <property type="entry name" value="Leishmanolysin domain 3"/>
    <property type="match status" value="1"/>
</dbReference>
<dbReference type="PANTHER" id="PTHR10942">
    <property type="entry name" value="LEISHMANOLYSIN-LIKE PEPTIDASE"/>
    <property type="match status" value="1"/>
</dbReference>
<dbReference type="Gene3D" id="3.90.132.10">
    <property type="entry name" value="Leishmanolysin , domain 2"/>
    <property type="match status" value="1"/>
</dbReference>
<sequence length="1054" mass="116384">MNTIDYEPIRFKFDFSSIQGNNDQGYRCMQVGDVVTILNADNYPKPYTCLPSDIPSQQMKNNAQLPAFLTSIQQYFQRVISIPHASANLLALNPQMPSCYNYPIPSSYISSGAGVPIPNADVVVFVTMRPKLDDTVFASAAPCNYFSNGNTKQRPLAIFVQLTPLKWNDFVFTGTFPPSVTPNTLARRAYYALIHEIIHGLGFFTSYLAPKVKQITELVPWSQGNGVTFEDRPMGIVDEFCLLQAIKHFKCDSVKLIEFSDPAHLSARAYGNEIMTPLSHVSPVLSVITLTILDSLGFYYIHYDAAEPLLWGKDKGCDFVYSCGAKERKTGWKDYFCVDMSKSSCSPDRLGRGVCNLKNYGNARLPLERRPFPPTMKLLTRFAGLEFFSYCPFNEAKDDFCFDTTDGKTKLAGEVFGETSKCYKMKTGGVVQSACYQEQCDTARGVLQVKTAKMTSFQDCPPNTAIFVMDGSTTIEITCPPNYCPAPKFGCTNLPVQSPSIQVTTTTTTQPICPSETTVEIIDFPVPTNPLTFRRFGMLPAETVGSGSPLQNFEIGTYFQWNSCQYIAKAGNESAFYSSPCNLYPSDTLRLQSSSICLTNDPWCEFFFGGPTYLTLPSEEPAIIVQDSTGRMLWGRFAPSATQFDDVRSLKLYRGNFLQRGESLAVGLNRYLTNGEQYLILASTGELKLCSGGPCVDFDHPVLWTSAGEGTRNTAVQGPYTLNFQIDHNICVKGANGQAFWCMMVNQLNGEYFGVAQKGYFPASTYAIVISTYMQTVWARYDNLPNIPVWNFRNEGPIYGNWIDLQGADPIVPGKSISNGFQTLLFGTDGHLELFTTFGFVRTSVWKDTITIPSTSTGSFSWKLCPQSGTLTCLYRGSTSLGEVFEGRFLVLLTGTAMARPKTEFLMVVFKADWVNIVGGYMSIPNSNYNNYVGPAPKPSNPSSEGIKTNIISNSLMTASLVSGDLKFTQNKDSVVLWQLPTGTPLTGVNAAFSSNNIIQNTFCVWDVNSYANWCADASSEAQNVPLYLVVLPSYGSVVLATSSGKIIRSIYAP</sequence>
<feature type="binding site" evidence="7">
    <location>
        <position position="264"/>
    </location>
    <ligand>
        <name>Zn(2+)</name>
        <dbReference type="ChEBI" id="CHEBI:29105"/>
        <note>catalytic</note>
    </ligand>
</feature>
<evidence type="ECO:0000256" key="5">
    <source>
        <dbReference type="ARBA" id="ARBA00022833"/>
    </source>
</evidence>
<dbReference type="GO" id="GO:0005737">
    <property type="term" value="C:cytoplasm"/>
    <property type="evidence" value="ECO:0007669"/>
    <property type="project" value="TreeGrafter"/>
</dbReference>
<dbReference type="PANTHER" id="PTHR10942:SF0">
    <property type="entry name" value="LEISHMANOLYSIN-LIKE PEPTIDASE"/>
    <property type="match status" value="1"/>
</dbReference>
<dbReference type="GO" id="GO:0007155">
    <property type="term" value="P:cell adhesion"/>
    <property type="evidence" value="ECO:0007669"/>
    <property type="project" value="InterPro"/>
</dbReference>
<name>F4QET5_CACFS</name>
<keyword evidence="6 7" id="KW-0482">Metalloprotease</keyword>
<evidence type="ECO:0000313" key="8">
    <source>
        <dbReference type="EMBL" id="EGG13346.1"/>
    </source>
</evidence>
<dbReference type="GeneID" id="14866521"/>
<evidence type="ECO:0000256" key="6">
    <source>
        <dbReference type="ARBA" id="ARBA00023049"/>
    </source>
</evidence>
<keyword evidence="2" id="KW-0645">Protease</keyword>